<protein>
    <submittedName>
        <fullName evidence="2">RimJ/RimL family protein N-acetyltransferase</fullName>
    </submittedName>
</protein>
<dbReference type="InterPro" id="IPR000182">
    <property type="entry name" value="GNAT_dom"/>
</dbReference>
<name>A0A543BBE4_9MICO</name>
<dbReference type="GO" id="GO:0005737">
    <property type="term" value="C:cytoplasm"/>
    <property type="evidence" value="ECO:0007669"/>
    <property type="project" value="TreeGrafter"/>
</dbReference>
<accession>A0A543BBE4</accession>
<dbReference type="OrthoDB" id="2061990at2"/>
<dbReference type="InterPro" id="IPR051908">
    <property type="entry name" value="Ribosomal_N-acetyltransferase"/>
</dbReference>
<dbReference type="PROSITE" id="PS51186">
    <property type="entry name" value="GNAT"/>
    <property type="match status" value="1"/>
</dbReference>
<dbReference type="EMBL" id="VFOX01000002">
    <property type="protein sequence ID" value="TQL82092.1"/>
    <property type="molecule type" value="Genomic_DNA"/>
</dbReference>
<keyword evidence="2" id="KW-0808">Transferase</keyword>
<keyword evidence="3" id="KW-1185">Reference proteome</keyword>
<dbReference type="GO" id="GO:0008999">
    <property type="term" value="F:protein-N-terminal-alanine acetyltransferase activity"/>
    <property type="evidence" value="ECO:0007669"/>
    <property type="project" value="TreeGrafter"/>
</dbReference>
<proteinExistence type="predicted"/>
<feature type="domain" description="N-acetyltransferase" evidence="1">
    <location>
        <begin position="17"/>
        <end position="179"/>
    </location>
</feature>
<evidence type="ECO:0000259" key="1">
    <source>
        <dbReference type="PROSITE" id="PS51186"/>
    </source>
</evidence>
<reference evidence="2 3" key="1">
    <citation type="submission" date="2019-06" db="EMBL/GenBank/DDBJ databases">
        <title>Sequencing the genomes of 1000 actinobacteria strains.</title>
        <authorList>
            <person name="Klenk H.-P."/>
        </authorList>
    </citation>
    <scope>NUCLEOTIDE SEQUENCE [LARGE SCALE GENOMIC DNA]</scope>
    <source>
        <strain evidence="2 3">DSM 20169</strain>
    </source>
</reference>
<dbReference type="SUPFAM" id="SSF55729">
    <property type="entry name" value="Acyl-CoA N-acyltransferases (Nat)"/>
    <property type="match status" value="1"/>
</dbReference>
<dbReference type="GO" id="GO:1990189">
    <property type="term" value="F:protein N-terminal-serine acetyltransferase activity"/>
    <property type="evidence" value="ECO:0007669"/>
    <property type="project" value="TreeGrafter"/>
</dbReference>
<sequence>MDKGVFANETVTLTERYSLQPIARQNADACFASCQDPDIHRWLPLPQPYTRAFAEEWCATGAEEFRSSGQGIHYAICDGDTMVGCISFKNVRWREDVVEIGYWLDASARGRGLATGSVSALADVAFARGFERVELRIATGNELSIGVAERAGFVHEGVLRSAGIIHGGRVDLGMYSRVTADTAR</sequence>
<organism evidence="2 3">
    <name type="scientific">Microbacterium saperdae</name>
    <dbReference type="NCBI Taxonomy" id="69368"/>
    <lineage>
        <taxon>Bacteria</taxon>
        <taxon>Bacillati</taxon>
        <taxon>Actinomycetota</taxon>
        <taxon>Actinomycetes</taxon>
        <taxon>Micrococcales</taxon>
        <taxon>Microbacteriaceae</taxon>
        <taxon>Microbacterium</taxon>
    </lineage>
</organism>
<dbReference type="Pfam" id="PF13302">
    <property type="entry name" value="Acetyltransf_3"/>
    <property type="match status" value="1"/>
</dbReference>
<comment type="caution">
    <text evidence="2">The sequence shown here is derived from an EMBL/GenBank/DDBJ whole genome shotgun (WGS) entry which is preliminary data.</text>
</comment>
<dbReference type="Gene3D" id="3.40.630.30">
    <property type="match status" value="1"/>
</dbReference>
<dbReference type="InterPro" id="IPR016181">
    <property type="entry name" value="Acyl_CoA_acyltransferase"/>
</dbReference>
<gene>
    <name evidence="2" type="ORF">FB560_3574</name>
</gene>
<dbReference type="RefSeq" id="WP_141874030.1">
    <property type="nucleotide sequence ID" value="NZ_VFOX01000002.1"/>
</dbReference>
<dbReference type="CDD" id="cd04301">
    <property type="entry name" value="NAT_SF"/>
    <property type="match status" value="1"/>
</dbReference>
<dbReference type="PANTHER" id="PTHR43441">
    <property type="entry name" value="RIBOSOMAL-PROTEIN-SERINE ACETYLTRANSFERASE"/>
    <property type="match status" value="1"/>
</dbReference>
<evidence type="ECO:0000313" key="2">
    <source>
        <dbReference type="EMBL" id="TQL82092.1"/>
    </source>
</evidence>
<dbReference type="PANTHER" id="PTHR43441:SF10">
    <property type="entry name" value="ACETYLTRANSFERASE"/>
    <property type="match status" value="1"/>
</dbReference>
<evidence type="ECO:0000313" key="3">
    <source>
        <dbReference type="Proteomes" id="UP000317209"/>
    </source>
</evidence>
<dbReference type="Proteomes" id="UP000317209">
    <property type="component" value="Unassembled WGS sequence"/>
</dbReference>
<dbReference type="AlphaFoldDB" id="A0A543BBE4"/>